<proteinExistence type="predicted"/>
<feature type="compositionally biased region" description="Polar residues" evidence="1">
    <location>
        <begin position="196"/>
        <end position="205"/>
    </location>
</feature>
<evidence type="ECO:0000256" key="1">
    <source>
        <dbReference type="SAM" id="MobiDB-lite"/>
    </source>
</evidence>
<dbReference type="EMBL" id="CADCWF010000343">
    <property type="protein sequence ID" value="CAA9580801.1"/>
    <property type="molecule type" value="Genomic_DNA"/>
</dbReference>
<accession>A0A6J4VKR6</accession>
<feature type="compositionally biased region" description="Polar residues" evidence="1">
    <location>
        <begin position="178"/>
        <end position="188"/>
    </location>
</feature>
<dbReference type="AlphaFoldDB" id="A0A6J4VKR6"/>
<gene>
    <name evidence="2" type="ORF">AVDCRST_MAG59-4759</name>
</gene>
<name>A0A6J4VKR6_9BACT</name>
<evidence type="ECO:0000313" key="2">
    <source>
        <dbReference type="EMBL" id="CAA9580801.1"/>
    </source>
</evidence>
<feature type="non-terminal residue" evidence="2">
    <location>
        <position position="1"/>
    </location>
</feature>
<feature type="compositionally biased region" description="Low complexity" evidence="1">
    <location>
        <begin position="96"/>
        <end position="110"/>
    </location>
</feature>
<reference evidence="2" key="1">
    <citation type="submission" date="2020-02" db="EMBL/GenBank/DDBJ databases">
        <authorList>
            <person name="Meier V. D."/>
        </authorList>
    </citation>
    <scope>NUCLEOTIDE SEQUENCE</scope>
    <source>
        <strain evidence="2">AVDCRST_MAG59</strain>
    </source>
</reference>
<sequence length="205" mass="21036">CWTRYLSSTCTSITAAPTSTVPRSGSGTSSGAWAIGWTSPGAFSHWSRSTRPTVPSGSCGNSPTASAARDCQPSAEHSPLANKEPMPSSDTTTPCSVSATTRGRTTASARPCWRPQSAANSTSIDSSATSPTARSCPRSGPTTLGGGTSTVRSAPRPLCSPTARRPISGCSRAPQPTKRWTFSTSSSEPPDCAPISTRSSAPARN</sequence>
<feature type="compositionally biased region" description="Polar residues" evidence="1">
    <location>
        <begin position="46"/>
        <end position="65"/>
    </location>
</feature>
<feature type="non-terminal residue" evidence="2">
    <location>
        <position position="205"/>
    </location>
</feature>
<feature type="compositionally biased region" description="Polar residues" evidence="1">
    <location>
        <begin position="117"/>
        <end position="133"/>
    </location>
</feature>
<feature type="region of interest" description="Disordered" evidence="1">
    <location>
        <begin position="44"/>
        <end position="205"/>
    </location>
</feature>
<organism evidence="2">
    <name type="scientific">uncultured Thermomicrobiales bacterium</name>
    <dbReference type="NCBI Taxonomy" id="1645740"/>
    <lineage>
        <taxon>Bacteria</taxon>
        <taxon>Pseudomonadati</taxon>
        <taxon>Thermomicrobiota</taxon>
        <taxon>Thermomicrobia</taxon>
        <taxon>Thermomicrobiales</taxon>
        <taxon>environmental samples</taxon>
    </lineage>
</organism>
<protein>
    <submittedName>
        <fullName evidence="2">Uncharacterized protein</fullName>
    </submittedName>
</protein>